<dbReference type="Proteomes" id="UP000637239">
    <property type="component" value="Chromosome 5"/>
</dbReference>
<dbReference type="SUPFAM" id="SSF53474">
    <property type="entry name" value="alpha/beta-Hydrolases"/>
    <property type="match status" value="1"/>
</dbReference>
<dbReference type="GeneID" id="66984377"/>
<proteinExistence type="predicted"/>
<dbReference type="RefSeq" id="XP_043138541.1">
    <property type="nucleotide sequence ID" value="XM_043281020.1"/>
</dbReference>
<dbReference type="InterPro" id="IPR052897">
    <property type="entry name" value="Sec-Metab_Biosynth_Hydrolase"/>
</dbReference>
<dbReference type="PANTHER" id="PTHR37017:SF11">
    <property type="entry name" value="ESTERASE_LIPASE_THIOESTERASE DOMAIN-CONTAINING PROTEIN"/>
    <property type="match status" value="1"/>
</dbReference>
<reference evidence="2" key="2">
    <citation type="submission" date="2021-02" db="EMBL/GenBank/DDBJ databases">
        <title>Aspergillus chevalieri M1 genome sequence.</title>
        <authorList>
            <person name="Kadooka C."/>
            <person name="Mori K."/>
            <person name="Futagami T."/>
        </authorList>
    </citation>
    <scope>NUCLEOTIDE SEQUENCE</scope>
    <source>
        <strain evidence="2">M1</strain>
    </source>
</reference>
<evidence type="ECO:0000313" key="2">
    <source>
        <dbReference type="EMBL" id="BCR90019.1"/>
    </source>
</evidence>
<sequence>MSFKPTIVLVPGAWATPAFYTQLSSNLSEKGLITETVAHSSSGTEPPTKTLDDDISNLRSTLQRLVNSGECHRGRALGLEGPVRRKEGKQGGVVMIVYMTAFVVNEGQSLIDVCGGEILPWIKFDGDYTTLAFENPFHDLPQAQQTHWTSALTHTPLLVFSGTATHDPWYVIPTAYIMGEEDAMLPLAVQEYMVGVLGTSRVYRLKSSHFPFLSMPERVAGIVGGLVEEV</sequence>
<dbReference type="InterPro" id="IPR029058">
    <property type="entry name" value="AB_hydrolase_fold"/>
</dbReference>
<dbReference type="AlphaFoldDB" id="A0A7R7ZQV6"/>
<gene>
    <name evidence="2" type="ORF">ACHE_51217S</name>
</gene>
<keyword evidence="3" id="KW-1185">Reference proteome</keyword>
<dbReference type="EMBL" id="AP024420">
    <property type="protein sequence ID" value="BCR90019.1"/>
    <property type="molecule type" value="Genomic_DNA"/>
</dbReference>
<dbReference type="KEGG" id="ache:ACHE_51217S"/>
<organism evidence="2 3">
    <name type="scientific">Aspergillus chevalieri</name>
    <name type="common">Eurotium chevalieri</name>
    <dbReference type="NCBI Taxonomy" id="182096"/>
    <lineage>
        <taxon>Eukaryota</taxon>
        <taxon>Fungi</taxon>
        <taxon>Dikarya</taxon>
        <taxon>Ascomycota</taxon>
        <taxon>Pezizomycotina</taxon>
        <taxon>Eurotiomycetes</taxon>
        <taxon>Eurotiomycetidae</taxon>
        <taxon>Eurotiales</taxon>
        <taxon>Aspergillaceae</taxon>
        <taxon>Aspergillus</taxon>
        <taxon>Aspergillus subgen. Aspergillus</taxon>
    </lineage>
</organism>
<accession>A0A7R7ZQV6</accession>
<dbReference type="Pfam" id="PF12697">
    <property type="entry name" value="Abhydrolase_6"/>
    <property type="match status" value="1"/>
</dbReference>
<name>A0A7R7ZQV6_ASPCH</name>
<evidence type="ECO:0000313" key="3">
    <source>
        <dbReference type="Proteomes" id="UP000637239"/>
    </source>
</evidence>
<dbReference type="Gene3D" id="3.40.50.1820">
    <property type="entry name" value="alpha/beta hydrolase"/>
    <property type="match status" value="1"/>
</dbReference>
<feature type="domain" description="AB hydrolase-1" evidence="1">
    <location>
        <begin position="7"/>
        <end position="220"/>
    </location>
</feature>
<dbReference type="InterPro" id="IPR000073">
    <property type="entry name" value="AB_hydrolase_1"/>
</dbReference>
<evidence type="ECO:0000259" key="1">
    <source>
        <dbReference type="Pfam" id="PF12697"/>
    </source>
</evidence>
<reference evidence="2" key="1">
    <citation type="submission" date="2021-01" db="EMBL/GenBank/DDBJ databases">
        <authorList>
            <consortium name="Aspergillus chevalieri M1 genome sequencing consortium"/>
            <person name="Kazuki M."/>
            <person name="Futagami T."/>
        </authorList>
    </citation>
    <scope>NUCLEOTIDE SEQUENCE</scope>
    <source>
        <strain evidence="2">M1</strain>
    </source>
</reference>
<protein>
    <recommendedName>
        <fullName evidence="1">AB hydrolase-1 domain-containing protein</fullName>
    </recommendedName>
</protein>
<dbReference type="PANTHER" id="PTHR37017">
    <property type="entry name" value="AB HYDROLASE-1 DOMAIN-CONTAINING PROTEIN-RELATED"/>
    <property type="match status" value="1"/>
</dbReference>